<accession>A0A6J2WDM8</accession>
<evidence type="ECO:0000256" key="3">
    <source>
        <dbReference type="ARBA" id="ARBA00006828"/>
    </source>
</evidence>
<evidence type="ECO:0000256" key="4">
    <source>
        <dbReference type="ARBA" id="ARBA00022490"/>
    </source>
</evidence>
<dbReference type="Pfam" id="PF25683">
    <property type="entry name" value="URGCP_GTPase"/>
    <property type="match status" value="1"/>
</dbReference>
<dbReference type="RefSeq" id="XP_030641481.1">
    <property type="nucleotide sequence ID" value="XM_030785621.1"/>
</dbReference>
<evidence type="ECO:0000256" key="1">
    <source>
        <dbReference type="ARBA" id="ARBA00004123"/>
    </source>
</evidence>
<keyword evidence="6" id="KW-0342">GTP-binding</keyword>
<evidence type="ECO:0000256" key="6">
    <source>
        <dbReference type="ARBA" id="ARBA00023134"/>
    </source>
</evidence>
<dbReference type="GeneID" id="115821834"/>
<comment type="similarity">
    <text evidence="3">Belongs to the TRAFAC class dynamin-like GTPase superfamily. Very large inducible GTPase (VLIG) family.</text>
</comment>
<evidence type="ECO:0000256" key="2">
    <source>
        <dbReference type="ARBA" id="ARBA00004496"/>
    </source>
</evidence>
<organism evidence="10 11">
    <name type="scientific">Chanos chanos</name>
    <name type="common">Milkfish</name>
    <name type="synonym">Mugil chanos</name>
    <dbReference type="NCBI Taxonomy" id="29144"/>
    <lineage>
        <taxon>Eukaryota</taxon>
        <taxon>Metazoa</taxon>
        <taxon>Chordata</taxon>
        <taxon>Craniata</taxon>
        <taxon>Vertebrata</taxon>
        <taxon>Euteleostomi</taxon>
        <taxon>Actinopterygii</taxon>
        <taxon>Neopterygii</taxon>
        <taxon>Teleostei</taxon>
        <taxon>Ostariophysi</taxon>
        <taxon>Gonorynchiformes</taxon>
        <taxon>Chanidae</taxon>
        <taxon>Chanos</taxon>
    </lineage>
</organism>
<feature type="domain" description="VLIG-type G" evidence="9">
    <location>
        <begin position="875"/>
        <end position="1117"/>
    </location>
</feature>
<reference evidence="11" key="1">
    <citation type="submission" date="2025-08" db="UniProtKB">
        <authorList>
            <consortium name="RefSeq"/>
        </authorList>
    </citation>
    <scope>IDENTIFICATION</scope>
</reference>
<sequence length="1779" mass="204723">MESLKENIARVKESLMELENLFKEGKDRNDAKVKDMEDKIRIAFDVPRESWMNTCQTLKDVIEILHKQLDIVQSATLSSEKISDKEVLKNASGGLALEGVYETRNPEDFLVKRDQLIEIPDSFSLTGPKQNTTYEQREFSSHKSETVFHKVMEKLGHSFSCSLNIGFKGFSFGVGVEKNQFSETEETSSNSQEESYILHTKYNYIPLASGFFQKDELKLSTGAVNALKEIEKVILHSNDCKTQTNKVRRFYERFGSHVNQGPLHFGGVFWWRASASGFRNKLSLSIKEPKTEKDLNSLYLYKLMTLDYRARYLFVKPEATNMDFGEDGANAEDDDDDDIFDFDDKSDTVVRVKQAQIHPMDVHMAILHCSSDFLRQYIFTKLSACQFSLPFLVPNPCTDEVEFPLWALRHIRKSWHSKKQTSGSCGKYHNRQMSNTPVPVVSFIRLGVSDSNSKSQILNGVISKQKHSVFFNRHCKGSTPDSLLMNGVVEIAWYCPGGKEDDIFDDCVAFLNLHGDAAKHPKQLEFLQAVSTVNVLLVSEHPLTETAKEVSQKLSKSSVPLICMFSGKDNIQPLKNPTKVRLAAKNRNQAEFTEELISSIKQCISANKQTATIERCCEEAKKLQFIVDEDKPSCKDGYEKAQTLMCLLKDVEDVSTLKERILPLQGQLWLDWCNKSKEQNRLKVKEKESIEQQQSKISAQMTKIRKEQLREATPLNDFMRSFLECLTTPAQFEGTRLYMLQWLRILLDDLTTDRLANLEQNYHSTWREMKNVSKDKEKASLVQSLQTKLDGITDKMAATTVGLQHIMREISQLYEAILMCTQTKKNTEQYATLPKIGVTMLLSGYPLEIMDGDAAHVPSTWINAVLDELINTLGDKKVFVLSILGLQSSGKSTLLNTMFGLQFSVSAGRCTRGAFMQLVKVDSSIRNELGYDFVLIVDTEGLRSPELSTKISLHHDNELATFIIGIGDITVINIMGENPSEMHDILQICVQAFLRMKEVKFTPSCIFVHQNVAEGSAGDKNIEGRRRLLERLDEMARMAAKEENVDDITCFSDVINFDIETQVFYFKNLLQGDPPMAPPNPSYSQNVQELKIKLLTAASWQEKCKFSSLSEFKCRVHDLWTALLQENFVFSFKNTVEMMVYSSLENKYRDWSWKVRKYSLSLQTELENQIGSNLIQNATLADLMKKYDEVYEPLKTEIEKYFEEDKNKETLIKWRANIDKRFESLKDELIDGTLKKCKELLTSKQNRSELDKRKTKYTEELTEQSKRLASKLKTQQLTDQQMMEKFDELWINWTAEVLKSQPPEEPLNVKAVVESVLLSQFSKQPGIQDKIKKGLFQFDPQKHIQQNFFKKLGDLIFGSSFKHSVDVFRNKVVRAINEYITTKEGKKDFDENFIYEILSNIETEIVAFEGTPKNPKFTNEFRVDFSVHLCLKNVERFQEMHKKFKTANHPLTYLQSQRDNYFQSFKNYCKGASSVTIFVDFLCKHIKPEVLKATNENLTQQIVDEMMSNNPALNGNRSNLEYHILEHLAKKKDFSMYEEYIDHPDVYFERFIQEKVNEFLNDDRKLHTLHKDNLVNLKNRILKASTDTTREVEEKAGGASVWLDLFCGNVGSLITIKRDELHCIEKEDIRDRQFFKDMMAKSLEEMVKGERTDVEALREKPTKILFQQVEGCWARCPFCTAVCTNTIPGHHEDHSVRFHRPMALTGFHYVDTVNFSIDFCTTSVNSDASFRVRDEGEWIPYKKYRNAGDPYNKWKITGDGTSQRYWKWFICSGASKTKA</sequence>
<dbReference type="InParanoid" id="A0A6J2WDM8"/>
<gene>
    <name evidence="11" type="primary">LOC115821834</name>
</gene>
<keyword evidence="10" id="KW-1185">Reference proteome</keyword>
<evidence type="ECO:0000256" key="7">
    <source>
        <dbReference type="ARBA" id="ARBA00023242"/>
    </source>
</evidence>
<dbReference type="GO" id="GO:0005737">
    <property type="term" value="C:cytoplasm"/>
    <property type="evidence" value="ECO:0007669"/>
    <property type="project" value="UniProtKB-SubCell"/>
</dbReference>
<dbReference type="PANTHER" id="PTHR22796">
    <property type="entry name" value="URG4-RELATED"/>
    <property type="match status" value="1"/>
</dbReference>
<dbReference type="GO" id="GO:0005525">
    <property type="term" value="F:GTP binding"/>
    <property type="evidence" value="ECO:0007669"/>
    <property type="project" value="UniProtKB-KW"/>
</dbReference>
<dbReference type="OrthoDB" id="1597724at2759"/>
<protein>
    <submittedName>
        <fullName evidence="11">Interferon-induced very large GTPase 1-like</fullName>
    </submittedName>
</protein>
<feature type="coiled-coil region" evidence="8">
    <location>
        <begin position="1"/>
        <end position="28"/>
    </location>
</feature>
<evidence type="ECO:0000256" key="8">
    <source>
        <dbReference type="SAM" id="Coils"/>
    </source>
</evidence>
<comment type="subcellular location">
    <subcellularLocation>
        <location evidence="2">Cytoplasm</location>
    </subcellularLocation>
    <subcellularLocation>
        <location evidence="1">Nucleus</location>
    </subcellularLocation>
</comment>
<name>A0A6J2WDM8_CHACN</name>
<dbReference type="PROSITE" id="PS51717">
    <property type="entry name" value="G_VLIG"/>
    <property type="match status" value="1"/>
</dbReference>
<dbReference type="Proteomes" id="UP000504632">
    <property type="component" value="Chromosome 9"/>
</dbReference>
<dbReference type="PANTHER" id="PTHR22796:SF6">
    <property type="entry name" value="INTERFERON-INDUCED VERY LARGE GTPASE 1-RELATED"/>
    <property type="match status" value="1"/>
</dbReference>
<keyword evidence="5" id="KW-0547">Nucleotide-binding</keyword>
<proteinExistence type="inferred from homology"/>
<evidence type="ECO:0000259" key="9">
    <source>
        <dbReference type="PROSITE" id="PS51717"/>
    </source>
</evidence>
<dbReference type="Pfam" id="PF25974">
    <property type="entry name" value="URGCP_9th"/>
    <property type="match status" value="1"/>
</dbReference>
<evidence type="ECO:0000313" key="11">
    <source>
        <dbReference type="RefSeq" id="XP_030641481.1"/>
    </source>
</evidence>
<evidence type="ECO:0000256" key="5">
    <source>
        <dbReference type="ARBA" id="ARBA00022741"/>
    </source>
</evidence>
<dbReference type="InterPro" id="IPR057365">
    <property type="entry name" value="URGCP"/>
</dbReference>
<dbReference type="Pfam" id="PF25496">
    <property type="entry name" value="URGCP"/>
    <property type="match status" value="1"/>
</dbReference>
<dbReference type="InterPro" id="IPR058641">
    <property type="entry name" value="GVIN1_dom"/>
</dbReference>
<dbReference type="InterPro" id="IPR027417">
    <property type="entry name" value="P-loop_NTPase"/>
</dbReference>
<keyword evidence="7" id="KW-0539">Nucleus</keyword>
<dbReference type="InterPro" id="IPR030383">
    <property type="entry name" value="G_VLIG_dom"/>
</dbReference>
<dbReference type="SUPFAM" id="SSF52540">
    <property type="entry name" value="P-loop containing nucleoside triphosphate hydrolases"/>
    <property type="match status" value="1"/>
</dbReference>
<evidence type="ECO:0000313" key="10">
    <source>
        <dbReference type="Proteomes" id="UP000504632"/>
    </source>
</evidence>
<dbReference type="GO" id="GO:0005634">
    <property type="term" value="C:nucleus"/>
    <property type="evidence" value="ECO:0007669"/>
    <property type="project" value="UniProtKB-SubCell"/>
</dbReference>
<keyword evidence="4" id="KW-0963">Cytoplasm</keyword>
<dbReference type="Gene3D" id="3.40.50.300">
    <property type="entry name" value="P-loop containing nucleotide triphosphate hydrolases"/>
    <property type="match status" value="1"/>
</dbReference>
<keyword evidence="8" id="KW-0175">Coiled coil</keyword>